<organism evidence="1 2">
    <name type="scientific">Danaus plexippus plexippus</name>
    <dbReference type="NCBI Taxonomy" id="278856"/>
    <lineage>
        <taxon>Eukaryota</taxon>
        <taxon>Metazoa</taxon>
        <taxon>Ecdysozoa</taxon>
        <taxon>Arthropoda</taxon>
        <taxon>Hexapoda</taxon>
        <taxon>Insecta</taxon>
        <taxon>Pterygota</taxon>
        <taxon>Neoptera</taxon>
        <taxon>Endopterygota</taxon>
        <taxon>Lepidoptera</taxon>
        <taxon>Glossata</taxon>
        <taxon>Ditrysia</taxon>
        <taxon>Papilionoidea</taxon>
        <taxon>Nymphalidae</taxon>
        <taxon>Danainae</taxon>
        <taxon>Danaini</taxon>
        <taxon>Danaina</taxon>
        <taxon>Danaus</taxon>
        <taxon>Danaus</taxon>
    </lineage>
</organism>
<evidence type="ECO:0000313" key="2">
    <source>
        <dbReference type="Proteomes" id="UP000007151"/>
    </source>
</evidence>
<dbReference type="Proteomes" id="UP000007151">
    <property type="component" value="Unassembled WGS sequence"/>
</dbReference>
<dbReference type="KEGG" id="dpl:KGM_200104"/>
<evidence type="ECO:0000313" key="1">
    <source>
        <dbReference type="EMBL" id="OWR54146.1"/>
    </source>
</evidence>
<accession>A0A212FK86</accession>
<sequence length="41" mass="4420">MLGRRPLEAAGRVKYTPLKYSNDSHFNFGACFSTDGAGGRA</sequence>
<keyword evidence="2" id="KW-1185">Reference proteome</keyword>
<dbReference type="EMBL" id="AGBW02008114">
    <property type="protein sequence ID" value="OWR54146.1"/>
    <property type="molecule type" value="Genomic_DNA"/>
</dbReference>
<dbReference type="InParanoid" id="A0A212FK86"/>
<dbReference type="AlphaFoldDB" id="A0A212FK86"/>
<name>A0A212FK86_DANPL</name>
<reference evidence="1 2" key="1">
    <citation type="journal article" date="2011" name="Cell">
        <title>The monarch butterfly genome yields insights into long-distance migration.</title>
        <authorList>
            <person name="Zhan S."/>
            <person name="Merlin C."/>
            <person name="Boore J.L."/>
            <person name="Reppert S.M."/>
        </authorList>
    </citation>
    <scope>NUCLEOTIDE SEQUENCE [LARGE SCALE GENOMIC DNA]</scope>
    <source>
        <strain evidence="1">F-2</strain>
    </source>
</reference>
<protein>
    <submittedName>
        <fullName evidence="1">Uncharacterized protein</fullName>
    </submittedName>
</protein>
<gene>
    <name evidence="1" type="ORF">KGM_200104</name>
</gene>
<comment type="caution">
    <text evidence="1">The sequence shown here is derived from an EMBL/GenBank/DDBJ whole genome shotgun (WGS) entry which is preliminary data.</text>
</comment>
<proteinExistence type="predicted"/>